<evidence type="ECO:0000313" key="3">
    <source>
        <dbReference type="Proteomes" id="UP001595851"/>
    </source>
</evidence>
<protein>
    <submittedName>
        <fullName evidence="2">GNAT family N-acetyltransferase</fullName>
        <ecNumber evidence="2">2.3.-.-</ecNumber>
    </submittedName>
</protein>
<sequence length="191" mass="21103">MNDLSPTSVELRTARLVLRPPTGADIDAIFAIHKDPQTSLHNPSDSLAQLDEAEQLYQRWNNQWQSCGYGYWVVRRHDGAQQLGFCGIKPMELHGMKVLNLFYRFAVSAWGRGYASEAATAVTTWAAKSVPDLPLIARVRPANVASQRVAVHAGLSRAEHLDESGEDGLDWIYAANLPGRTDQPRIPVGRG</sequence>
<dbReference type="Pfam" id="PF13302">
    <property type="entry name" value="Acetyltransf_3"/>
    <property type="match status" value="1"/>
</dbReference>
<evidence type="ECO:0000313" key="2">
    <source>
        <dbReference type="EMBL" id="MFC4014457.1"/>
    </source>
</evidence>
<accession>A0ABV8GQ49</accession>
<gene>
    <name evidence="2" type="ORF">ACFOY2_45050</name>
</gene>
<reference evidence="3" key="1">
    <citation type="journal article" date="2019" name="Int. J. Syst. Evol. Microbiol.">
        <title>The Global Catalogue of Microorganisms (GCM) 10K type strain sequencing project: providing services to taxonomists for standard genome sequencing and annotation.</title>
        <authorList>
            <consortium name="The Broad Institute Genomics Platform"/>
            <consortium name="The Broad Institute Genome Sequencing Center for Infectious Disease"/>
            <person name="Wu L."/>
            <person name="Ma J."/>
        </authorList>
    </citation>
    <scope>NUCLEOTIDE SEQUENCE [LARGE SCALE GENOMIC DNA]</scope>
    <source>
        <strain evidence="3">TBRC 1276</strain>
    </source>
</reference>
<keyword evidence="2" id="KW-0808">Transferase</keyword>
<dbReference type="SUPFAM" id="SSF55729">
    <property type="entry name" value="Acyl-CoA N-acyltransferases (Nat)"/>
    <property type="match status" value="1"/>
</dbReference>
<dbReference type="PROSITE" id="PS51186">
    <property type="entry name" value="GNAT"/>
    <property type="match status" value="1"/>
</dbReference>
<dbReference type="Gene3D" id="3.40.630.30">
    <property type="match status" value="1"/>
</dbReference>
<dbReference type="GO" id="GO:0016746">
    <property type="term" value="F:acyltransferase activity"/>
    <property type="evidence" value="ECO:0007669"/>
    <property type="project" value="UniProtKB-KW"/>
</dbReference>
<feature type="domain" description="N-acetyltransferase" evidence="1">
    <location>
        <begin position="16"/>
        <end position="178"/>
    </location>
</feature>
<name>A0ABV8GQ49_9ACTN</name>
<comment type="caution">
    <text evidence="2">The sequence shown here is derived from an EMBL/GenBank/DDBJ whole genome shotgun (WGS) entry which is preliminary data.</text>
</comment>
<dbReference type="EC" id="2.3.-.-" evidence="2"/>
<dbReference type="Proteomes" id="UP001595851">
    <property type="component" value="Unassembled WGS sequence"/>
</dbReference>
<keyword evidence="3" id="KW-1185">Reference proteome</keyword>
<organism evidence="2 3">
    <name type="scientific">Nonomuraea purpurea</name>
    <dbReference type="NCBI Taxonomy" id="1849276"/>
    <lineage>
        <taxon>Bacteria</taxon>
        <taxon>Bacillati</taxon>
        <taxon>Actinomycetota</taxon>
        <taxon>Actinomycetes</taxon>
        <taxon>Streptosporangiales</taxon>
        <taxon>Streptosporangiaceae</taxon>
        <taxon>Nonomuraea</taxon>
    </lineage>
</organism>
<dbReference type="InterPro" id="IPR051531">
    <property type="entry name" value="N-acetyltransferase"/>
</dbReference>
<dbReference type="PANTHER" id="PTHR43792">
    <property type="entry name" value="GNAT FAMILY, PUTATIVE (AFU_ORTHOLOGUE AFUA_3G00765)-RELATED-RELATED"/>
    <property type="match status" value="1"/>
</dbReference>
<keyword evidence="2" id="KW-0012">Acyltransferase</keyword>
<dbReference type="InterPro" id="IPR000182">
    <property type="entry name" value="GNAT_dom"/>
</dbReference>
<proteinExistence type="predicted"/>
<dbReference type="RefSeq" id="WP_379534294.1">
    <property type="nucleotide sequence ID" value="NZ_JBHSBI010000034.1"/>
</dbReference>
<evidence type="ECO:0000259" key="1">
    <source>
        <dbReference type="PROSITE" id="PS51186"/>
    </source>
</evidence>
<dbReference type="InterPro" id="IPR016181">
    <property type="entry name" value="Acyl_CoA_acyltransferase"/>
</dbReference>
<dbReference type="EMBL" id="JBHSBI010000034">
    <property type="protein sequence ID" value="MFC4014457.1"/>
    <property type="molecule type" value="Genomic_DNA"/>
</dbReference>
<dbReference type="PANTHER" id="PTHR43792:SF1">
    <property type="entry name" value="N-ACETYLTRANSFERASE DOMAIN-CONTAINING PROTEIN"/>
    <property type="match status" value="1"/>
</dbReference>